<evidence type="ECO:0000256" key="6">
    <source>
        <dbReference type="SAM" id="SignalP"/>
    </source>
</evidence>
<evidence type="ECO:0000256" key="5">
    <source>
        <dbReference type="PROSITE-ProRule" id="PRU01240"/>
    </source>
</evidence>
<keyword evidence="3 5" id="KW-0378">Hydrolase</keyword>
<feature type="signal peptide" evidence="6">
    <location>
        <begin position="1"/>
        <end position="20"/>
    </location>
</feature>
<keyword evidence="6" id="KW-0732">Signal</keyword>
<gene>
    <name evidence="9" type="ORF">QFW80_04525</name>
</gene>
<dbReference type="InterPro" id="IPR007280">
    <property type="entry name" value="Peptidase_C_arc/bac"/>
</dbReference>
<dbReference type="Pfam" id="PF04151">
    <property type="entry name" value="PPC"/>
    <property type="match status" value="1"/>
</dbReference>
<feature type="active site" description="Charge relay system" evidence="5">
    <location>
        <position position="187"/>
    </location>
</feature>
<dbReference type="RefSeq" id="WP_280600137.1">
    <property type="nucleotide sequence ID" value="NZ_JARXRN010000020.1"/>
</dbReference>
<dbReference type="Gene3D" id="3.40.50.200">
    <property type="entry name" value="Peptidase S8/S53 domain"/>
    <property type="match status" value="1"/>
</dbReference>
<dbReference type="PANTHER" id="PTHR43806:SF11">
    <property type="entry name" value="CEREVISIN-RELATED"/>
    <property type="match status" value="1"/>
</dbReference>
<dbReference type="Gene3D" id="2.60.120.380">
    <property type="match status" value="1"/>
</dbReference>
<accession>A0ABT6JH66</accession>
<keyword evidence="2 5" id="KW-0645">Protease</keyword>
<comment type="similarity">
    <text evidence="1 5">Belongs to the peptidase S8 family.</text>
</comment>
<evidence type="ECO:0000313" key="9">
    <source>
        <dbReference type="EMBL" id="MDH5829783.1"/>
    </source>
</evidence>
<dbReference type="PROSITE" id="PS00137">
    <property type="entry name" value="SUBTILASE_HIS"/>
    <property type="match status" value="1"/>
</dbReference>
<dbReference type="InterPro" id="IPR015500">
    <property type="entry name" value="Peptidase_S8_subtilisin-rel"/>
</dbReference>
<dbReference type="Proteomes" id="UP001156831">
    <property type="component" value="Unassembled WGS sequence"/>
</dbReference>
<protein>
    <submittedName>
        <fullName evidence="9">S8 family serine peptidase</fullName>
    </submittedName>
</protein>
<dbReference type="PANTHER" id="PTHR43806">
    <property type="entry name" value="PEPTIDASE S8"/>
    <property type="match status" value="1"/>
</dbReference>
<reference evidence="9 10" key="1">
    <citation type="submission" date="2023-04" db="EMBL/GenBank/DDBJ databases">
        <title>Luteimonas sp. M1R5S18.</title>
        <authorList>
            <person name="Sun J.-Q."/>
        </authorList>
    </citation>
    <scope>NUCLEOTIDE SEQUENCE [LARGE SCALE GENOMIC DNA]</scope>
    <source>
        <strain evidence="9 10">M1R5S18</strain>
    </source>
</reference>
<evidence type="ECO:0000259" key="7">
    <source>
        <dbReference type="Pfam" id="PF00082"/>
    </source>
</evidence>
<feature type="active site" description="Charge relay system" evidence="5">
    <location>
        <position position="444"/>
    </location>
</feature>
<dbReference type="PROSITE" id="PS51892">
    <property type="entry name" value="SUBTILASE"/>
    <property type="match status" value="1"/>
</dbReference>
<comment type="caution">
    <text evidence="9">The sequence shown here is derived from an EMBL/GenBank/DDBJ whole genome shotgun (WGS) entry which is preliminary data.</text>
</comment>
<dbReference type="InterPro" id="IPR022398">
    <property type="entry name" value="Peptidase_S8_His-AS"/>
</dbReference>
<evidence type="ECO:0000256" key="2">
    <source>
        <dbReference type="ARBA" id="ARBA00022670"/>
    </source>
</evidence>
<dbReference type="Pfam" id="PF00082">
    <property type="entry name" value="Peptidase_S8"/>
    <property type="match status" value="1"/>
</dbReference>
<dbReference type="InterPro" id="IPR000209">
    <property type="entry name" value="Peptidase_S8/S53_dom"/>
</dbReference>
<organism evidence="9 10">
    <name type="scientific">Luteimonas rhizosphaericola</name>
    <dbReference type="NCBI Taxonomy" id="3042024"/>
    <lineage>
        <taxon>Bacteria</taxon>
        <taxon>Pseudomonadati</taxon>
        <taxon>Pseudomonadota</taxon>
        <taxon>Gammaproteobacteria</taxon>
        <taxon>Lysobacterales</taxon>
        <taxon>Lysobacteraceae</taxon>
        <taxon>Luteimonas</taxon>
    </lineage>
</organism>
<keyword evidence="4 5" id="KW-0720">Serine protease</keyword>
<evidence type="ECO:0000256" key="3">
    <source>
        <dbReference type="ARBA" id="ARBA00022801"/>
    </source>
</evidence>
<dbReference type="SUPFAM" id="SSF52743">
    <property type="entry name" value="Subtilisin-like"/>
    <property type="match status" value="1"/>
</dbReference>
<evidence type="ECO:0000313" key="10">
    <source>
        <dbReference type="Proteomes" id="UP001156831"/>
    </source>
</evidence>
<dbReference type="PROSITE" id="PS00138">
    <property type="entry name" value="SUBTILASE_SER"/>
    <property type="match status" value="1"/>
</dbReference>
<name>A0ABT6JH66_9GAMM</name>
<dbReference type="InterPro" id="IPR050131">
    <property type="entry name" value="Peptidase_S8_subtilisin-like"/>
</dbReference>
<dbReference type="PRINTS" id="PR00723">
    <property type="entry name" value="SUBTILISIN"/>
</dbReference>
<dbReference type="InterPro" id="IPR036852">
    <property type="entry name" value="Peptidase_S8/S53_dom_sf"/>
</dbReference>
<sequence>MKLLPLACSTLALAVGLAVAAPRPTPLPVRAHTGWTPLAAAGAQRAPAQTRFDRFIVQYRPGAASATSQARVVDHAAAAVSRAGLKAAGGKTLRMRAVRRTAAGSQVLASSRPLDGAETSRLLAAFAADPQVAWVQPDYMKYPLAAVPNDPRYADLQWDMHHPFGGVRAPAAWALNAGRDMVVAVIDTGYVPHRDLSANLLPGYDFISWYGQTVDGTLYPDIAGDGNGRDSDARDRGDWTDASMDGWCGSRTSSSWHGTHVAGTVAAVANNGIGIAGLAHAAKVQPVRALGHCGGTTSDIVDAIVWASGGNVPGVPANPTPADVLNLSLGAAVRCTQDPATQAAIDDALARGVTVVVAAGNAGIDAVSFSPASCAGVITVGATDVDGGKAGYSNYGQVVALSAPGGGGFGPEQTGFVWSTGNSGTTTPVASPGGDVLLGMVGTSMAAPHVAAVAAMMQAAALANGHDPLTPGQMRAVLKGTARPFPLPPAASQSIGVGIVDAGAAVAAAAEGYDEAAIAVPLGNRTPTSGVAGGAREDALFKFTVAAGTRQLQLRSYGGQGNVALYVARDRVPTTASYDRVSSNPGNTESVAFSNPAPGTYYLRLSSPTLYRNLSVIAVAQ</sequence>
<feature type="active site" description="Charge relay system" evidence="5">
    <location>
        <position position="257"/>
    </location>
</feature>
<dbReference type="EMBL" id="JARXRN010000020">
    <property type="protein sequence ID" value="MDH5829783.1"/>
    <property type="molecule type" value="Genomic_DNA"/>
</dbReference>
<proteinExistence type="inferred from homology"/>
<dbReference type="InterPro" id="IPR023828">
    <property type="entry name" value="Peptidase_S8_Ser-AS"/>
</dbReference>
<feature type="domain" description="Peptidase C-terminal archaeal/bacterial" evidence="8">
    <location>
        <begin position="540"/>
        <end position="607"/>
    </location>
</feature>
<keyword evidence="10" id="KW-1185">Reference proteome</keyword>
<evidence type="ECO:0000259" key="8">
    <source>
        <dbReference type="Pfam" id="PF04151"/>
    </source>
</evidence>
<feature type="domain" description="Peptidase S8/S53" evidence="7">
    <location>
        <begin position="178"/>
        <end position="498"/>
    </location>
</feature>
<evidence type="ECO:0000256" key="1">
    <source>
        <dbReference type="ARBA" id="ARBA00011073"/>
    </source>
</evidence>
<feature type="chain" id="PRO_5046587961" evidence="6">
    <location>
        <begin position="21"/>
        <end position="621"/>
    </location>
</feature>
<evidence type="ECO:0000256" key="4">
    <source>
        <dbReference type="ARBA" id="ARBA00022825"/>
    </source>
</evidence>